<evidence type="ECO:0000313" key="3">
    <source>
        <dbReference type="Proteomes" id="UP001153620"/>
    </source>
</evidence>
<keyword evidence="1" id="KW-0472">Membrane</keyword>
<protein>
    <submittedName>
        <fullName evidence="2">Uncharacterized protein</fullName>
    </submittedName>
</protein>
<gene>
    <name evidence="2" type="ORF">CHIRRI_LOCUS3290</name>
</gene>
<reference evidence="2" key="2">
    <citation type="submission" date="2022-10" db="EMBL/GenBank/DDBJ databases">
        <authorList>
            <consortium name="ENA_rothamsted_submissions"/>
            <consortium name="culmorum"/>
            <person name="King R."/>
        </authorList>
    </citation>
    <scope>NUCLEOTIDE SEQUENCE</scope>
</reference>
<dbReference type="AlphaFoldDB" id="A0A9N9RLA2"/>
<accession>A0A9N9RLA2</accession>
<feature type="transmembrane region" description="Helical" evidence="1">
    <location>
        <begin position="16"/>
        <end position="41"/>
    </location>
</feature>
<dbReference type="OrthoDB" id="7791235at2759"/>
<keyword evidence="1" id="KW-0812">Transmembrane</keyword>
<feature type="transmembrane region" description="Helical" evidence="1">
    <location>
        <begin position="116"/>
        <end position="135"/>
    </location>
</feature>
<evidence type="ECO:0000256" key="1">
    <source>
        <dbReference type="SAM" id="Phobius"/>
    </source>
</evidence>
<sequence length="144" mass="16140">MAFTLDKFLFCLELQLAGIICAWWGMIISALSVISIIAGLLFDRGNFATFLPFHVNVGGAFVSAVIMLIICLIYFYYSYQLLLGSNNGNASQMFGYLIIHAIVIIFFILMMFKNAFSILGVIVYCYLWFCVYSLYVRTGGTGIV</sequence>
<reference evidence="2" key="1">
    <citation type="submission" date="2022-01" db="EMBL/GenBank/DDBJ databases">
        <authorList>
            <person name="King R."/>
        </authorList>
    </citation>
    <scope>NUCLEOTIDE SEQUENCE</scope>
</reference>
<evidence type="ECO:0000313" key="2">
    <source>
        <dbReference type="EMBL" id="CAG9800346.1"/>
    </source>
</evidence>
<name>A0A9N9RLA2_9DIPT</name>
<dbReference type="EMBL" id="OU895877">
    <property type="protein sequence ID" value="CAG9800346.1"/>
    <property type="molecule type" value="Genomic_DNA"/>
</dbReference>
<keyword evidence="3" id="KW-1185">Reference proteome</keyword>
<dbReference type="Proteomes" id="UP001153620">
    <property type="component" value="Chromosome 1"/>
</dbReference>
<proteinExistence type="predicted"/>
<feature type="transmembrane region" description="Helical" evidence="1">
    <location>
        <begin position="53"/>
        <end position="77"/>
    </location>
</feature>
<keyword evidence="1" id="KW-1133">Transmembrane helix</keyword>
<organism evidence="2 3">
    <name type="scientific">Chironomus riparius</name>
    <dbReference type="NCBI Taxonomy" id="315576"/>
    <lineage>
        <taxon>Eukaryota</taxon>
        <taxon>Metazoa</taxon>
        <taxon>Ecdysozoa</taxon>
        <taxon>Arthropoda</taxon>
        <taxon>Hexapoda</taxon>
        <taxon>Insecta</taxon>
        <taxon>Pterygota</taxon>
        <taxon>Neoptera</taxon>
        <taxon>Endopterygota</taxon>
        <taxon>Diptera</taxon>
        <taxon>Nematocera</taxon>
        <taxon>Chironomoidea</taxon>
        <taxon>Chironomidae</taxon>
        <taxon>Chironominae</taxon>
        <taxon>Chironomus</taxon>
    </lineage>
</organism>
<feature type="transmembrane region" description="Helical" evidence="1">
    <location>
        <begin position="89"/>
        <end position="109"/>
    </location>
</feature>